<sequence length="103" mass="11960">MLPTPYHWIDNPDTCYLCFNYGTVAVLKLETGRVAGTLNWQGRSFWFKAGSYRQGKMWVERWIVARGKDLPSRPVKPRRRSREKAVLQALISKRPAAEVRAPR</sequence>
<proteinExistence type="predicted"/>
<dbReference type="EMBL" id="LDJJ01000007">
    <property type="protein sequence ID" value="KRG71767.1"/>
    <property type="molecule type" value="Genomic_DNA"/>
</dbReference>
<dbReference type="PATRIC" id="fig|405446.3.peg.3369"/>
<gene>
    <name evidence="1" type="ORF">ABB27_02430</name>
</gene>
<reference evidence="1 2" key="1">
    <citation type="submission" date="2015-05" db="EMBL/GenBank/DDBJ databases">
        <title>Genome sequencing and analysis of members of genus Stenotrophomonas.</title>
        <authorList>
            <person name="Patil P.P."/>
            <person name="Midha S."/>
            <person name="Patil P.B."/>
        </authorList>
    </citation>
    <scope>NUCLEOTIDE SEQUENCE [LARGE SCALE GENOMIC DNA]</scope>
    <source>
        <strain evidence="1 2">DSM 18941</strain>
    </source>
</reference>
<name>A0A0R0D061_9GAMM</name>
<accession>A0A0R0D061</accession>
<organism evidence="1 2">
    <name type="scientific">Stenotrophomonas terrae</name>
    <dbReference type="NCBI Taxonomy" id="405446"/>
    <lineage>
        <taxon>Bacteria</taxon>
        <taxon>Pseudomonadati</taxon>
        <taxon>Pseudomonadota</taxon>
        <taxon>Gammaproteobacteria</taxon>
        <taxon>Lysobacterales</taxon>
        <taxon>Lysobacteraceae</taxon>
        <taxon>Stenotrophomonas</taxon>
    </lineage>
</organism>
<dbReference type="AlphaFoldDB" id="A0A0R0D061"/>
<dbReference type="OrthoDB" id="6052971at2"/>
<evidence type="ECO:0000313" key="2">
    <source>
        <dbReference type="Proteomes" id="UP000051863"/>
    </source>
</evidence>
<keyword evidence="2" id="KW-1185">Reference proteome</keyword>
<protein>
    <submittedName>
        <fullName evidence="1">Uncharacterized protein</fullName>
    </submittedName>
</protein>
<evidence type="ECO:0000313" key="1">
    <source>
        <dbReference type="EMBL" id="KRG71767.1"/>
    </source>
</evidence>
<comment type="caution">
    <text evidence="1">The sequence shown here is derived from an EMBL/GenBank/DDBJ whole genome shotgun (WGS) entry which is preliminary data.</text>
</comment>
<dbReference type="Proteomes" id="UP000051863">
    <property type="component" value="Unassembled WGS sequence"/>
</dbReference>
<dbReference type="RefSeq" id="WP_057626641.1">
    <property type="nucleotide sequence ID" value="NZ_LDJJ01000007.1"/>
</dbReference>